<dbReference type="EMBL" id="PEVD01000060">
    <property type="protein sequence ID" value="PIV00263.1"/>
    <property type="molecule type" value="Genomic_DNA"/>
</dbReference>
<feature type="domain" description="LysM" evidence="2">
    <location>
        <begin position="147"/>
        <end position="194"/>
    </location>
</feature>
<evidence type="ECO:0000313" key="3">
    <source>
        <dbReference type="EMBL" id="PIV00263.1"/>
    </source>
</evidence>
<gene>
    <name evidence="3" type="ORF">COS55_03880</name>
</gene>
<dbReference type="Pfam" id="PF01476">
    <property type="entry name" value="LysM"/>
    <property type="match status" value="2"/>
</dbReference>
<reference evidence="4" key="1">
    <citation type="submission" date="2017-09" db="EMBL/GenBank/DDBJ databases">
        <title>Depth-based differentiation of microbial function through sediment-hosted aquifers and enrichment of novel symbionts in the deep terrestrial subsurface.</title>
        <authorList>
            <person name="Probst A.J."/>
            <person name="Ladd B."/>
            <person name="Jarett J.K."/>
            <person name="Geller-Mcgrath D.E."/>
            <person name="Sieber C.M.K."/>
            <person name="Emerson J.B."/>
            <person name="Anantharaman K."/>
            <person name="Thomas B.C."/>
            <person name="Malmstrom R."/>
            <person name="Stieglmeier M."/>
            <person name="Klingl A."/>
            <person name="Woyke T."/>
            <person name="Ryan C.M."/>
            <person name="Banfield J.F."/>
        </authorList>
    </citation>
    <scope>NUCLEOTIDE SEQUENCE [LARGE SCALE GENOMIC DNA]</scope>
</reference>
<dbReference type="SUPFAM" id="SSF54106">
    <property type="entry name" value="LysM domain"/>
    <property type="match status" value="2"/>
</dbReference>
<keyword evidence="1" id="KW-1133">Transmembrane helix</keyword>
<evidence type="ECO:0000259" key="2">
    <source>
        <dbReference type="PROSITE" id="PS51782"/>
    </source>
</evidence>
<dbReference type="InterPro" id="IPR052196">
    <property type="entry name" value="Bact_Kbp"/>
</dbReference>
<dbReference type="Proteomes" id="UP000230399">
    <property type="component" value="Unassembled WGS sequence"/>
</dbReference>
<organism evidence="3 4">
    <name type="scientific">Candidatus Shapirobacteria bacterium CG03_land_8_20_14_0_80_40_19</name>
    <dbReference type="NCBI Taxonomy" id="1974880"/>
    <lineage>
        <taxon>Bacteria</taxon>
        <taxon>Candidatus Shapironibacteriota</taxon>
    </lineage>
</organism>
<protein>
    <recommendedName>
        <fullName evidence="2">LysM domain-containing protein</fullName>
    </recommendedName>
</protein>
<evidence type="ECO:0000256" key="1">
    <source>
        <dbReference type="SAM" id="Phobius"/>
    </source>
</evidence>
<dbReference type="PROSITE" id="PS51782">
    <property type="entry name" value="LYSM"/>
    <property type="match status" value="2"/>
</dbReference>
<dbReference type="Gene3D" id="3.10.350.10">
    <property type="entry name" value="LysM domain"/>
    <property type="match status" value="2"/>
</dbReference>
<dbReference type="PANTHER" id="PTHR34700">
    <property type="entry name" value="POTASSIUM BINDING PROTEIN KBP"/>
    <property type="match status" value="1"/>
</dbReference>
<comment type="caution">
    <text evidence="3">The sequence shown here is derived from an EMBL/GenBank/DDBJ whole genome shotgun (WGS) entry which is preliminary data.</text>
</comment>
<dbReference type="SMART" id="SM00257">
    <property type="entry name" value="LysM"/>
    <property type="match status" value="2"/>
</dbReference>
<feature type="transmembrane region" description="Helical" evidence="1">
    <location>
        <begin position="16"/>
        <end position="36"/>
    </location>
</feature>
<evidence type="ECO:0000313" key="4">
    <source>
        <dbReference type="Proteomes" id="UP000230399"/>
    </source>
</evidence>
<dbReference type="InterPro" id="IPR036779">
    <property type="entry name" value="LysM_dom_sf"/>
</dbReference>
<dbReference type="InterPro" id="IPR018392">
    <property type="entry name" value="LysM"/>
</dbReference>
<accession>A0A2M7BAX7</accession>
<dbReference type="CDD" id="cd00118">
    <property type="entry name" value="LysM"/>
    <property type="match status" value="2"/>
</dbReference>
<keyword evidence="1" id="KW-0812">Transmembrane</keyword>
<feature type="domain" description="LysM" evidence="2">
    <location>
        <begin position="76"/>
        <end position="123"/>
    </location>
</feature>
<sequence length="196" mass="22077">MNKKVVEKVKTAESTISMVLGVVVVVVAGIILFNYFKGFIKKQSEKETETITPTREEIFNEEVEKRTSAFSGELPAKYEVEKGDSLWKISIKFYGYGYNWVDISKENNLRNPGQIEAGQEFIIPNVEPKKPILTVLPTIMAGPIDGNSYEVKKGDNLWNISVRAYQDGYKWPQIVQANDIANPDIIHAGNVLVIPR</sequence>
<name>A0A2M7BAX7_9BACT</name>
<keyword evidence="1" id="KW-0472">Membrane</keyword>
<dbReference type="AlphaFoldDB" id="A0A2M7BAX7"/>
<dbReference type="PANTHER" id="PTHR34700:SF4">
    <property type="entry name" value="PHAGE-LIKE ELEMENT PBSX PROTEIN XKDP"/>
    <property type="match status" value="1"/>
</dbReference>
<proteinExistence type="predicted"/>